<proteinExistence type="predicted"/>
<feature type="transmembrane region" description="Helical" evidence="1">
    <location>
        <begin position="39"/>
        <end position="56"/>
    </location>
</feature>
<sequence>MRRLVTLSFRAYGAIAVILAGLTALWALDVIAVPIPLVGYGWIGVAVVGGVVATGMRAAPEEVIEPDATDERIETFEESTLTGRPLELYISALALWAAVSFGWVLGGMSAAGLTLVGYGWLAIAFYGAVVGVGLAVTHSDDVAAAVDPSETLDTGK</sequence>
<accession>A0A8J7UPY2</accession>
<keyword evidence="1" id="KW-0472">Membrane</keyword>
<protein>
    <submittedName>
        <fullName evidence="2">Uncharacterized protein</fullName>
    </submittedName>
</protein>
<dbReference type="Proteomes" id="UP000770586">
    <property type="component" value="Unassembled WGS sequence"/>
</dbReference>
<dbReference type="OrthoDB" id="330157at2157"/>
<keyword evidence="1" id="KW-0812">Transmembrane</keyword>
<evidence type="ECO:0000313" key="3">
    <source>
        <dbReference type="Proteomes" id="UP000770586"/>
    </source>
</evidence>
<evidence type="ECO:0000313" key="2">
    <source>
        <dbReference type="EMBL" id="MBP1903376.1"/>
    </source>
</evidence>
<feature type="transmembrane region" description="Helical" evidence="1">
    <location>
        <begin position="86"/>
        <end position="105"/>
    </location>
</feature>
<dbReference type="EMBL" id="JAGGKE010000023">
    <property type="protein sequence ID" value="MBP1903376.1"/>
    <property type="molecule type" value="Genomic_DNA"/>
</dbReference>
<name>A0A8J7UPY2_9EURY</name>
<feature type="transmembrane region" description="Helical" evidence="1">
    <location>
        <begin position="12"/>
        <end position="33"/>
    </location>
</feature>
<comment type="caution">
    <text evidence="2">The sequence shown here is derived from an EMBL/GenBank/DDBJ whole genome shotgun (WGS) entry which is preliminary data.</text>
</comment>
<feature type="transmembrane region" description="Helical" evidence="1">
    <location>
        <begin position="117"/>
        <end position="136"/>
    </location>
</feature>
<dbReference type="RefSeq" id="WP_210114050.1">
    <property type="nucleotide sequence ID" value="NZ_BAAADX010000004.1"/>
</dbReference>
<evidence type="ECO:0000256" key="1">
    <source>
        <dbReference type="SAM" id="Phobius"/>
    </source>
</evidence>
<organism evidence="2 3">
    <name type="scientific">Halorubrum trapanicum</name>
    <dbReference type="NCBI Taxonomy" id="29284"/>
    <lineage>
        <taxon>Archaea</taxon>
        <taxon>Methanobacteriati</taxon>
        <taxon>Methanobacteriota</taxon>
        <taxon>Stenosarchaea group</taxon>
        <taxon>Halobacteria</taxon>
        <taxon>Halobacteriales</taxon>
        <taxon>Haloferacaceae</taxon>
        <taxon>Halorubrum</taxon>
    </lineage>
</organism>
<keyword evidence="3" id="KW-1185">Reference proteome</keyword>
<keyword evidence="1" id="KW-1133">Transmembrane helix</keyword>
<dbReference type="AlphaFoldDB" id="A0A8J7UPY2"/>
<reference evidence="2 3" key="1">
    <citation type="submission" date="2021-03" db="EMBL/GenBank/DDBJ databases">
        <title>Genomic Encyclopedia of Type Strains, Phase IV (KMG-IV): sequencing the most valuable type-strain genomes for metagenomic binning, comparative biology and taxonomic classification.</title>
        <authorList>
            <person name="Goeker M."/>
        </authorList>
    </citation>
    <scope>NUCLEOTIDE SEQUENCE [LARGE SCALE GENOMIC DNA]</scope>
    <source>
        <strain evidence="2 3">DSM 12287</strain>
    </source>
</reference>
<gene>
    <name evidence="2" type="ORF">J2744_003081</name>
</gene>